<feature type="transmembrane region" description="Helical" evidence="7">
    <location>
        <begin position="60"/>
        <end position="84"/>
    </location>
</feature>
<dbReference type="InterPro" id="IPR011701">
    <property type="entry name" value="MFS"/>
</dbReference>
<dbReference type="PROSITE" id="PS50850">
    <property type="entry name" value="MFS"/>
    <property type="match status" value="1"/>
</dbReference>
<proteinExistence type="predicted"/>
<evidence type="ECO:0000313" key="10">
    <source>
        <dbReference type="Proteomes" id="UP000195221"/>
    </source>
</evidence>
<keyword evidence="2" id="KW-0813">Transport</keyword>
<feature type="transmembrane region" description="Helical" evidence="7">
    <location>
        <begin position="152"/>
        <end position="173"/>
    </location>
</feature>
<comment type="subcellular location">
    <subcellularLocation>
        <location evidence="1">Cell membrane</location>
        <topology evidence="1">Multi-pass membrane protein</topology>
    </subcellularLocation>
</comment>
<dbReference type="Pfam" id="PF07690">
    <property type="entry name" value="MFS_1"/>
    <property type="match status" value="1"/>
</dbReference>
<dbReference type="EMBL" id="NBTZ01000181">
    <property type="protein sequence ID" value="OTP65356.1"/>
    <property type="molecule type" value="Genomic_DNA"/>
</dbReference>
<feature type="domain" description="Major facilitator superfamily (MFS) profile" evidence="8">
    <location>
        <begin position="61"/>
        <end position="513"/>
    </location>
</feature>
<dbReference type="GO" id="GO:0022857">
    <property type="term" value="F:transmembrane transporter activity"/>
    <property type="evidence" value="ECO:0007669"/>
    <property type="project" value="InterPro"/>
</dbReference>
<evidence type="ECO:0000256" key="7">
    <source>
        <dbReference type="SAM" id="Phobius"/>
    </source>
</evidence>
<dbReference type="InterPro" id="IPR020846">
    <property type="entry name" value="MFS_dom"/>
</dbReference>
<feature type="transmembrane region" description="Helical" evidence="7">
    <location>
        <begin position="185"/>
        <end position="207"/>
    </location>
</feature>
<keyword evidence="3" id="KW-1003">Cell membrane</keyword>
<evidence type="ECO:0000256" key="1">
    <source>
        <dbReference type="ARBA" id="ARBA00004651"/>
    </source>
</evidence>
<feature type="transmembrane region" description="Helical" evidence="7">
    <location>
        <begin position="314"/>
        <end position="335"/>
    </location>
</feature>
<protein>
    <submittedName>
        <fullName evidence="9">Permeases of the major facilitator superfamily</fullName>
    </submittedName>
</protein>
<feature type="transmembrane region" description="Helical" evidence="7">
    <location>
        <begin position="246"/>
        <end position="264"/>
    </location>
</feature>
<feature type="transmembrane region" description="Helical" evidence="7">
    <location>
        <begin position="126"/>
        <end position="146"/>
    </location>
</feature>
<organism evidence="9 10">
    <name type="scientific">Caballeronia sordidicola</name>
    <name type="common">Burkholderia sordidicola</name>
    <dbReference type="NCBI Taxonomy" id="196367"/>
    <lineage>
        <taxon>Bacteria</taxon>
        <taxon>Pseudomonadati</taxon>
        <taxon>Pseudomonadota</taxon>
        <taxon>Betaproteobacteria</taxon>
        <taxon>Burkholderiales</taxon>
        <taxon>Burkholderiaceae</taxon>
        <taxon>Caballeronia</taxon>
    </lineage>
</organism>
<evidence type="ECO:0000256" key="5">
    <source>
        <dbReference type="ARBA" id="ARBA00022989"/>
    </source>
</evidence>
<feature type="transmembrane region" description="Helical" evidence="7">
    <location>
        <begin position="443"/>
        <end position="467"/>
    </location>
</feature>
<evidence type="ECO:0000256" key="4">
    <source>
        <dbReference type="ARBA" id="ARBA00022692"/>
    </source>
</evidence>
<feature type="transmembrane region" description="Helical" evidence="7">
    <location>
        <begin position="213"/>
        <end position="234"/>
    </location>
</feature>
<dbReference type="GO" id="GO:0005886">
    <property type="term" value="C:plasma membrane"/>
    <property type="evidence" value="ECO:0007669"/>
    <property type="project" value="UniProtKB-SubCell"/>
</dbReference>
<dbReference type="PANTHER" id="PTHR42718">
    <property type="entry name" value="MAJOR FACILITATOR SUPERFAMILY MULTIDRUG TRANSPORTER MFSC"/>
    <property type="match status" value="1"/>
</dbReference>
<feature type="transmembrane region" description="Helical" evidence="7">
    <location>
        <begin position="376"/>
        <end position="399"/>
    </location>
</feature>
<sequence>MARGLGIRNNAKRARAYLRKPSDHQPVRVADCGAAASIAPHNPGLSMSNNASPAPSAARWLPYIVAGTFFMEYLDTTVIATALPQMAKSFGVGPNALSLGMTAYMLALAIFIPVSGWVADRFGSRTVFFGAIVVFIVASVLCGMSNSVAEFTAARVLQGAGGAMMVPVGRLIVVRSTEKSRLMQAISTITWPAIAAPVIGPPVGGFITTYASWRWIFLLNVPFGLCALVAVAMLVPNLKGAERKPLDVMGLVLSGASLTAVLYGAELASQPASNPWLAGGIVLAGFLIGYIAVRHAAGHPHPLIDFSTLKIPTYSVTVLTGSLTRIGIGAVPYLMPLLFQIGFGLSAFKSGLLLLASALGNLGMKALTTRILRRYGFRNVSIVAVATAGIFTIACGILTPDSPLAWVLLVVFVYGVARSMQFSLLATLAYADVGQPQMSAASTLWSAAAQMTIGLGIAYGAVALRAGAAINGETTGTESLHFSLDDFRLAFLFAGVLTLVSVYGYFKVARDAGQSVGGGSMRQDASQKSS</sequence>
<dbReference type="Gene3D" id="1.20.1250.20">
    <property type="entry name" value="MFS general substrate transporter like domains"/>
    <property type="match status" value="1"/>
</dbReference>
<feature type="transmembrane region" description="Helical" evidence="7">
    <location>
        <begin position="341"/>
        <end position="364"/>
    </location>
</feature>
<dbReference type="Gene3D" id="1.20.1720.10">
    <property type="entry name" value="Multidrug resistance protein D"/>
    <property type="match status" value="1"/>
</dbReference>
<evidence type="ECO:0000256" key="2">
    <source>
        <dbReference type="ARBA" id="ARBA00022448"/>
    </source>
</evidence>
<evidence type="ECO:0000259" key="8">
    <source>
        <dbReference type="PROSITE" id="PS50850"/>
    </source>
</evidence>
<dbReference type="AlphaFoldDB" id="A0A242M2W8"/>
<keyword evidence="5 7" id="KW-1133">Transmembrane helix</keyword>
<dbReference type="InterPro" id="IPR036259">
    <property type="entry name" value="MFS_trans_sf"/>
</dbReference>
<dbReference type="SUPFAM" id="SSF103473">
    <property type="entry name" value="MFS general substrate transporter"/>
    <property type="match status" value="1"/>
</dbReference>
<keyword evidence="6 7" id="KW-0472">Membrane</keyword>
<comment type="caution">
    <text evidence="9">The sequence shown here is derived from an EMBL/GenBank/DDBJ whole genome shotgun (WGS) entry which is preliminary data.</text>
</comment>
<evidence type="ECO:0000256" key="3">
    <source>
        <dbReference type="ARBA" id="ARBA00022475"/>
    </source>
</evidence>
<feature type="transmembrane region" description="Helical" evidence="7">
    <location>
        <begin position="405"/>
        <end position="431"/>
    </location>
</feature>
<name>A0A242M2W8_CABSO</name>
<feature type="transmembrane region" description="Helical" evidence="7">
    <location>
        <begin position="487"/>
        <end position="506"/>
    </location>
</feature>
<dbReference type="PANTHER" id="PTHR42718:SF46">
    <property type="entry name" value="BLR6921 PROTEIN"/>
    <property type="match status" value="1"/>
</dbReference>
<evidence type="ECO:0000256" key="6">
    <source>
        <dbReference type="ARBA" id="ARBA00023136"/>
    </source>
</evidence>
<accession>A0A242M2W8</accession>
<evidence type="ECO:0000313" key="9">
    <source>
        <dbReference type="EMBL" id="OTP65356.1"/>
    </source>
</evidence>
<feature type="transmembrane region" description="Helical" evidence="7">
    <location>
        <begin position="276"/>
        <end position="293"/>
    </location>
</feature>
<keyword evidence="4 7" id="KW-0812">Transmembrane</keyword>
<reference evidence="9 10" key="1">
    <citation type="submission" date="2017-03" db="EMBL/GenBank/DDBJ databases">
        <title>Genome analysis of strain PAMC 26577.</title>
        <authorList>
            <person name="Oh H.-M."/>
            <person name="Yang J.-A."/>
        </authorList>
    </citation>
    <scope>NUCLEOTIDE SEQUENCE [LARGE SCALE GENOMIC DNA]</scope>
    <source>
        <strain evidence="9 10">PAMC 26577</strain>
    </source>
</reference>
<gene>
    <name evidence="9" type="ORF">PAMC26577_39665</name>
</gene>
<feature type="transmembrane region" description="Helical" evidence="7">
    <location>
        <begin position="96"/>
        <end position="119"/>
    </location>
</feature>
<dbReference type="Proteomes" id="UP000195221">
    <property type="component" value="Unassembled WGS sequence"/>
</dbReference>